<dbReference type="Proteomes" id="UP000235392">
    <property type="component" value="Unassembled WGS sequence"/>
</dbReference>
<evidence type="ECO:0000313" key="2">
    <source>
        <dbReference type="Proteomes" id="UP000235392"/>
    </source>
</evidence>
<proteinExistence type="predicted"/>
<reference evidence="1 2" key="1">
    <citation type="submission" date="2017-11" db="EMBL/GenBank/DDBJ databases">
        <title>De novo assembly and phasing of dikaryotic genomes from two isolates of Puccinia coronata f. sp. avenae, the causal agent of oat crown rust.</title>
        <authorList>
            <person name="Miller M.E."/>
            <person name="Zhang Y."/>
            <person name="Omidvar V."/>
            <person name="Sperschneider J."/>
            <person name="Schwessinger B."/>
            <person name="Raley C."/>
            <person name="Palmer J.M."/>
            <person name="Garnica D."/>
            <person name="Upadhyaya N."/>
            <person name="Rathjen J."/>
            <person name="Taylor J.M."/>
            <person name="Park R.F."/>
            <person name="Dodds P.N."/>
            <person name="Hirsch C.D."/>
            <person name="Kianian S.F."/>
            <person name="Figueroa M."/>
        </authorList>
    </citation>
    <scope>NUCLEOTIDE SEQUENCE [LARGE SCALE GENOMIC DNA]</scope>
    <source>
        <strain evidence="1">12SD80</strain>
    </source>
</reference>
<protein>
    <submittedName>
        <fullName evidence="1">Uncharacterized protein</fullName>
    </submittedName>
</protein>
<gene>
    <name evidence="1" type="ORF">PCASD_25741</name>
</gene>
<sequence>MKTLPALTSQTQQLEQLCLTGGWTGTVRPKHLPAGQTGLSNQFLGTVAQDQPGPVGQICQTSWLLLWLDSARPTTSQTRLFEHRLNCRIQLVDAGSEDKRMEARRDYKFLDFEPCKQKTEEMREPLQSWKLELKAATPPQVYAASSFQLPETHASLNH</sequence>
<evidence type="ECO:0000313" key="1">
    <source>
        <dbReference type="EMBL" id="PLW06734.1"/>
    </source>
</evidence>
<name>A0A2N5S0J2_9BASI</name>
<dbReference type="AlphaFoldDB" id="A0A2N5S0J2"/>
<organism evidence="1 2">
    <name type="scientific">Puccinia coronata f. sp. avenae</name>
    <dbReference type="NCBI Taxonomy" id="200324"/>
    <lineage>
        <taxon>Eukaryota</taxon>
        <taxon>Fungi</taxon>
        <taxon>Dikarya</taxon>
        <taxon>Basidiomycota</taxon>
        <taxon>Pucciniomycotina</taxon>
        <taxon>Pucciniomycetes</taxon>
        <taxon>Pucciniales</taxon>
        <taxon>Pucciniaceae</taxon>
        <taxon>Puccinia</taxon>
    </lineage>
</organism>
<comment type="caution">
    <text evidence="1">The sequence shown here is derived from an EMBL/GenBank/DDBJ whole genome shotgun (WGS) entry which is preliminary data.</text>
</comment>
<accession>A0A2N5S0J2</accession>
<dbReference type="EMBL" id="PGCI01001192">
    <property type="protein sequence ID" value="PLW06734.1"/>
    <property type="molecule type" value="Genomic_DNA"/>
</dbReference>